<dbReference type="InterPro" id="IPR023214">
    <property type="entry name" value="HAD_sf"/>
</dbReference>
<name>A0A8B8BR62_CRAVI</name>
<dbReference type="GO" id="GO:0016791">
    <property type="term" value="F:phosphatase activity"/>
    <property type="evidence" value="ECO:0007669"/>
    <property type="project" value="InterPro"/>
</dbReference>
<evidence type="ECO:0000256" key="8">
    <source>
        <dbReference type="PIRSR" id="PIRSR031051-3"/>
    </source>
</evidence>
<dbReference type="NCBIfam" id="TIGR01489">
    <property type="entry name" value="DKMTPPase-SF"/>
    <property type="match status" value="1"/>
</dbReference>
<evidence type="ECO:0000256" key="3">
    <source>
        <dbReference type="ARBA" id="ARBA00022723"/>
    </source>
</evidence>
<keyword evidence="4" id="KW-0378">Hydrolase</keyword>
<dbReference type="NCBIfam" id="TIGR01488">
    <property type="entry name" value="HAD-SF-IB"/>
    <property type="match status" value="1"/>
</dbReference>
<evidence type="ECO:0000256" key="7">
    <source>
        <dbReference type="PIRSR" id="PIRSR031051-2"/>
    </source>
</evidence>
<evidence type="ECO:0000313" key="9">
    <source>
        <dbReference type="Proteomes" id="UP000694844"/>
    </source>
</evidence>
<feature type="active site" description="Proton donor" evidence="6">
    <location>
        <position position="12"/>
    </location>
</feature>
<gene>
    <name evidence="10" type="primary">LOC111112584</name>
</gene>
<feature type="binding site" evidence="8">
    <location>
        <position position="12"/>
    </location>
    <ligand>
        <name>Mg(2+)</name>
        <dbReference type="ChEBI" id="CHEBI:18420"/>
    </ligand>
</feature>
<comment type="cofactor">
    <cofactor evidence="1 8">
        <name>Mg(2+)</name>
        <dbReference type="ChEBI" id="CHEBI:18420"/>
    </cofactor>
</comment>
<feature type="binding site" evidence="8">
    <location>
        <position position="10"/>
    </location>
    <ligand>
        <name>Mg(2+)</name>
        <dbReference type="ChEBI" id="CHEBI:18420"/>
    </ligand>
</feature>
<dbReference type="RefSeq" id="XP_022305827.1">
    <property type="nucleotide sequence ID" value="XM_022450119.1"/>
</dbReference>
<dbReference type="GeneID" id="111112584"/>
<feature type="binding site" evidence="7">
    <location>
        <position position="99"/>
    </location>
    <ligand>
        <name>substrate</name>
    </ligand>
</feature>
<accession>A0A8B8BR62</accession>
<protein>
    <submittedName>
        <fullName evidence="10">Pyridoxal phosphate phosphatase PHOSPHO2-like</fullName>
    </submittedName>
</protein>
<reference evidence="10" key="1">
    <citation type="submission" date="2025-08" db="UniProtKB">
        <authorList>
            <consortium name="RefSeq"/>
        </authorList>
    </citation>
    <scope>IDENTIFICATION</scope>
    <source>
        <tissue evidence="10">Whole sample</tissue>
    </source>
</reference>
<dbReference type="OrthoDB" id="10267182at2759"/>
<dbReference type="InterPro" id="IPR016965">
    <property type="entry name" value="Pase_PHOSPHO-typ"/>
</dbReference>
<dbReference type="SUPFAM" id="SSF56784">
    <property type="entry name" value="HAD-like"/>
    <property type="match status" value="1"/>
</dbReference>
<dbReference type="KEGG" id="cvn:111112584"/>
<organism evidence="9 10">
    <name type="scientific">Crassostrea virginica</name>
    <name type="common">Eastern oyster</name>
    <dbReference type="NCBI Taxonomy" id="6565"/>
    <lineage>
        <taxon>Eukaryota</taxon>
        <taxon>Metazoa</taxon>
        <taxon>Spiralia</taxon>
        <taxon>Lophotrochozoa</taxon>
        <taxon>Mollusca</taxon>
        <taxon>Bivalvia</taxon>
        <taxon>Autobranchia</taxon>
        <taxon>Pteriomorphia</taxon>
        <taxon>Ostreida</taxon>
        <taxon>Ostreoidea</taxon>
        <taxon>Ostreidae</taxon>
        <taxon>Crassostrea</taxon>
    </lineage>
</organism>
<evidence type="ECO:0000256" key="5">
    <source>
        <dbReference type="ARBA" id="ARBA00022842"/>
    </source>
</evidence>
<dbReference type="PIRSF" id="PIRSF031051">
    <property type="entry name" value="PyrdxlP_Pase_PHOSPHO2"/>
    <property type="match status" value="1"/>
</dbReference>
<feature type="binding site" evidence="7">
    <location>
        <position position="21"/>
    </location>
    <ligand>
        <name>substrate</name>
    </ligand>
</feature>
<evidence type="ECO:0000256" key="6">
    <source>
        <dbReference type="PIRSR" id="PIRSR031051-1"/>
    </source>
</evidence>
<dbReference type="InterPro" id="IPR036412">
    <property type="entry name" value="HAD-like_sf"/>
</dbReference>
<dbReference type="Gene3D" id="3.40.50.1000">
    <property type="entry name" value="HAD superfamily/HAD-like"/>
    <property type="match status" value="1"/>
</dbReference>
<dbReference type="Proteomes" id="UP000694844">
    <property type="component" value="Chromosome 9"/>
</dbReference>
<dbReference type="GO" id="GO:0046872">
    <property type="term" value="F:metal ion binding"/>
    <property type="evidence" value="ECO:0007669"/>
    <property type="project" value="UniProtKB-KW"/>
</dbReference>
<dbReference type="PANTHER" id="PTHR20889:SF12">
    <property type="entry name" value="LP01149P"/>
    <property type="match status" value="1"/>
</dbReference>
<dbReference type="AlphaFoldDB" id="A0A8B8BR62"/>
<proteinExistence type="inferred from homology"/>
<feature type="binding site" evidence="8">
    <location>
        <position position="180"/>
    </location>
    <ligand>
        <name>Mg(2+)</name>
        <dbReference type="ChEBI" id="CHEBI:18420"/>
    </ligand>
</feature>
<keyword evidence="3 8" id="KW-0479">Metal-binding</keyword>
<evidence type="ECO:0000256" key="2">
    <source>
        <dbReference type="ARBA" id="ARBA00008541"/>
    </source>
</evidence>
<comment type="similarity">
    <text evidence="2">Belongs to the HAD-like hydrolase superfamily. PHOSPHO family.</text>
</comment>
<sequence length="245" mass="28447">MSDKILFAFDFDHTVIDENSDLYCKRLAPDGKIPQEIEDTYSDLGWTKYMGLIFDYLHKHGVTEKHYNDCMTEIPLTSGMRELIEFAVEKEHECIIISDSNSKFINSILTETGLKEAFSAVYTNPAEFDSEGRLTLEYFHYQDWCKLSTVNLCKGQILEDHMTKQEMTGTRYKHVVFVGDGSNDFCPALRLSEKDYICPRESYRLWKKIKKMESDPEIKGEHELKAQVVNWSSGFDILDFLKSLN</sequence>
<evidence type="ECO:0000256" key="4">
    <source>
        <dbReference type="ARBA" id="ARBA00022801"/>
    </source>
</evidence>
<feature type="active site" description="Nucleophile" evidence="6">
    <location>
        <position position="10"/>
    </location>
</feature>
<keyword evidence="5 8" id="KW-0460">Magnesium</keyword>
<dbReference type="PANTHER" id="PTHR20889">
    <property type="entry name" value="PHOSPHATASE, ORPHAN 1, 2"/>
    <property type="match status" value="1"/>
</dbReference>
<dbReference type="InterPro" id="IPR006384">
    <property type="entry name" value="HAD_hydro_PyrdxlP_Pase-like"/>
</dbReference>
<dbReference type="Pfam" id="PF06888">
    <property type="entry name" value="Put_Phosphatase"/>
    <property type="match status" value="1"/>
</dbReference>
<evidence type="ECO:0000256" key="1">
    <source>
        <dbReference type="ARBA" id="ARBA00001946"/>
    </source>
</evidence>
<keyword evidence="9" id="KW-1185">Reference proteome</keyword>
<evidence type="ECO:0000313" key="10">
    <source>
        <dbReference type="RefSeq" id="XP_022305827.1"/>
    </source>
</evidence>